<comment type="catalytic activity">
    <reaction evidence="1">
        <text>ATP + protein L-histidine = ADP + protein N-phospho-L-histidine.</text>
        <dbReference type="EC" id="2.7.13.3"/>
    </reaction>
</comment>
<dbReference type="SUPFAM" id="SSF47384">
    <property type="entry name" value="Homodimeric domain of signal transducing histidine kinase"/>
    <property type="match status" value="1"/>
</dbReference>
<keyword evidence="12" id="KW-1185">Reference proteome</keyword>
<keyword evidence="3" id="KW-0597">Phosphoprotein</keyword>
<evidence type="ECO:0000256" key="1">
    <source>
        <dbReference type="ARBA" id="ARBA00000085"/>
    </source>
</evidence>
<dbReference type="EMBL" id="JYNY01000159">
    <property type="protein sequence ID" value="KJJ85442.1"/>
    <property type="molecule type" value="Genomic_DNA"/>
</dbReference>
<protein>
    <recommendedName>
        <fullName evidence="2">histidine kinase</fullName>
        <ecNumber evidence="2">2.7.13.3</ecNumber>
    </recommendedName>
</protein>
<dbReference type="SMART" id="SM00387">
    <property type="entry name" value="HATPase_c"/>
    <property type="match status" value="1"/>
</dbReference>
<dbReference type="PANTHER" id="PTHR43065:SF10">
    <property type="entry name" value="PEROXIDE STRESS-ACTIVATED HISTIDINE KINASE MAK3"/>
    <property type="match status" value="1"/>
</dbReference>
<comment type="caution">
    <text evidence="11">The sequence shown here is derived from an EMBL/GenBank/DDBJ whole genome shotgun (WGS) entry which is preliminary data.</text>
</comment>
<dbReference type="SUPFAM" id="SSF53850">
    <property type="entry name" value="Periplasmic binding protein-like II"/>
    <property type="match status" value="1"/>
</dbReference>
<keyword evidence="8" id="KW-0902">Two-component regulatory system</keyword>
<dbReference type="SMART" id="SM00062">
    <property type="entry name" value="PBPb"/>
    <property type="match status" value="1"/>
</dbReference>
<dbReference type="InterPro" id="IPR004358">
    <property type="entry name" value="Sig_transdc_His_kin-like_C"/>
</dbReference>
<evidence type="ECO:0000256" key="6">
    <source>
        <dbReference type="ARBA" id="ARBA00022777"/>
    </source>
</evidence>
<organism evidence="11 12">
    <name type="scientific">Candidatus Omnitrophus magneticus</name>
    <dbReference type="NCBI Taxonomy" id="1609969"/>
    <lineage>
        <taxon>Bacteria</taxon>
        <taxon>Pseudomonadati</taxon>
        <taxon>Candidatus Omnitrophota</taxon>
        <taxon>Candidatus Omnitrophus</taxon>
    </lineage>
</organism>
<dbReference type="GO" id="GO:0000155">
    <property type="term" value="F:phosphorelay sensor kinase activity"/>
    <property type="evidence" value="ECO:0007669"/>
    <property type="project" value="InterPro"/>
</dbReference>
<evidence type="ECO:0000256" key="3">
    <source>
        <dbReference type="ARBA" id="ARBA00022553"/>
    </source>
</evidence>
<dbReference type="PRINTS" id="PR00344">
    <property type="entry name" value="BCTRLSENSOR"/>
</dbReference>
<dbReference type="InterPro" id="IPR036097">
    <property type="entry name" value="HisK_dim/P_sf"/>
</dbReference>
<accession>A0A0F0CQ91</accession>
<dbReference type="Gene3D" id="1.10.287.130">
    <property type="match status" value="1"/>
</dbReference>
<dbReference type="Proteomes" id="UP000033428">
    <property type="component" value="Unassembled WGS sequence"/>
</dbReference>
<dbReference type="CDD" id="cd00082">
    <property type="entry name" value="HisKA"/>
    <property type="match status" value="1"/>
</dbReference>
<feature type="transmembrane region" description="Helical" evidence="9">
    <location>
        <begin position="271"/>
        <end position="295"/>
    </location>
</feature>
<dbReference type="InterPro" id="IPR005467">
    <property type="entry name" value="His_kinase_dom"/>
</dbReference>
<dbReference type="AlphaFoldDB" id="A0A0F0CQ91"/>
<keyword evidence="5" id="KW-0547">Nucleotide-binding</keyword>
<dbReference type="SMART" id="SM00388">
    <property type="entry name" value="HisKA"/>
    <property type="match status" value="1"/>
</dbReference>
<dbReference type="InterPro" id="IPR001638">
    <property type="entry name" value="Solute-binding_3/MltF_N"/>
</dbReference>
<keyword evidence="9" id="KW-0472">Membrane</keyword>
<name>A0A0F0CQ91_9BACT</name>
<dbReference type="GO" id="GO:0005524">
    <property type="term" value="F:ATP binding"/>
    <property type="evidence" value="ECO:0007669"/>
    <property type="project" value="UniProtKB-KW"/>
</dbReference>
<evidence type="ECO:0000256" key="8">
    <source>
        <dbReference type="ARBA" id="ARBA00023012"/>
    </source>
</evidence>
<evidence type="ECO:0000256" key="9">
    <source>
        <dbReference type="SAM" id="Phobius"/>
    </source>
</evidence>
<dbReference type="InterPro" id="IPR036890">
    <property type="entry name" value="HATPase_C_sf"/>
</dbReference>
<evidence type="ECO:0000313" key="11">
    <source>
        <dbReference type="EMBL" id="KJJ85442.1"/>
    </source>
</evidence>
<dbReference type="Gene3D" id="3.30.565.10">
    <property type="entry name" value="Histidine kinase-like ATPase, C-terminal domain"/>
    <property type="match status" value="1"/>
</dbReference>
<dbReference type="InterPro" id="IPR003594">
    <property type="entry name" value="HATPase_dom"/>
</dbReference>
<evidence type="ECO:0000259" key="10">
    <source>
        <dbReference type="PROSITE" id="PS50109"/>
    </source>
</evidence>
<dbReference type="Pfam" id="PF00497">
    <property type="entry name" value="SBP_bac_3"/>
    <property type="match status" value="1"/>
</dbReference>
<keyword evidence="6" id="KW-0418">Kinase</keyword>
<dbReference type="Gene3D" id="3.40.190.10">
    <property type="entry name" value="Periplasmic binding protein-like II"/>
    <property type="match status" value="2"/>
</dbReference>
<keyword evidence="9" id="KW-1133">Transmembrane helix</keyword>
<dbReference type="Pfam" id="PF02518">
    <property type="entry name" value="HATPase_c"/>
    <property type="match status" value="1"/>
</dbReference>
<reference evidence="11 12" key="1">
    <citation type="submission" date="2015-02" db="EMBL/GenBank/DDBJ databases">
        <title>Single-cell genomics of uncultivated deep-branching MTB reveals a conserved set of magnetosome genes.</title>
        <authorList>
            <person name="Kolinko S."/>
            <person name="Richter M."/>
            <person name="Glockner F.O."/>
            <person name="Brachmann A."/>
            <person name="Schuler D."/>
        </authorList>
    </citation>
    <scope>NUCLEOTIDE SEQUENCE [LARGE SCALE GENOMIC DNA]</scope>
    <source>
        <strain evidence="11">SKK-01</strain>
    </source>
</reference>
<keyword evidence="4" id="KW-0808">Transferase</keyword>
<dbReference type="EC" id="2.7.13.3" evidence="2"/>
<evidence type="ECO:0000256" key="5">
    <source>
        <dbReference type="ARBA" id="ARBA00022741"/>
    </source>
</evidence>
<gene>
    <name evidence="11" type="ORF">OMAG_000686</name>
</gene>
<dbReference type="PANTHER" id="PTHR43065">
    <property type="entry name" value="SENSOR HISTIDINE KINASE"/>
    <property type="match status" value="1"/>
</dbReference>
<feature type="domain" description="Histidine kinase" evidence="10">
    <location>
        <begin position="324"/>
        <end position="534"/>
    </location>
</feature>
<evidence type="ECO:0000256" key="4">
    <source>
        <dbReference type="ARBA" id="ARBA00022679"/>
    </source>
</evidence>
<keyword evidence="9" id="KW-0812">Transmembrane</keyword>
<evidence type="ECO:0000313" key="12">
    <source>
        <dbReference type="Proteomes" id="UP000033428"/>
    </source>
</evidence>
<proteinExistence type="predicted"/>
<dbReference type="SUPFAM" id="SSF55874">
    <property type="entry name" value="ATPase domain of HSP90 chaperone/DNA topoisomerase II/histidine kinase"/>
    <property type="match status" value="1"/>
</dbReference>
<evidence type="ECO:0000256" key="2">
    <source>
        <dbReference type="ARBA" id="ARBA00012438"/>
    </source>
</evidence>
<evidence type="ECO:0000256" key="7">
    <source>
        <dbReference type="ARBA" id="ARBA00022840"/>
    </source>
</evidence>
<sequence>MIKLSRYLTLSFLLIPLFLLVAISSSYSFLENTKDLIPPLIFGADISYPPYSYEDKNIPQGFFIDITKKISEIVGRPITIKLMTWENCITALNNKKIDGIIGTFPTTDWVSDIRVSKPFYQVEYSIIIEADNHHVDSLKSLEGTIIGMKEKCNIIDLLSENKRLAILKYKKLPAAFKKLQNREITAVVCEKNSAFYYIEQHNFGDFKMLAPIMDLTHQCSIGIHKENLQILNAINDAIDKLKESGELNKLNTKWFGSHLIHQFSFEKVLSLTIQTTIIILLILIILWVIALNVTLKIKTNELAEMHVKIIEKEKLAVLGTMAGHIAHEIRTPLGIMKNSVYLLRIEGCENKEIFLKRLQMLDEKIKLSSNILESILNYSRIKTKVPSEISVKTCLNEVLNDLDISSGIEIEIKTTDNEPDSVFMDPLQLYSVFRNIITNGIQSMKDKGKLTIEIFSSYNNNDSKINIKIKDTGMGIDENSKEKIFDLFYSTKLSGTGLGLPMSKAILEANNGNLLLENTSPSGTSFLITLPSSSKKMN</sequence>
<dbReference type="PROSITE" id="PS50109">
    <property type="entry name" value="HIS_KIN"/>
    <property type="match status" value="1"/>
</dbReference>
<keyword evidence="7" id="KW-0067">ATP-binding</keyword>
<dbReference type="InterPro" id="IPR003661">
    <property type="entry name" value="HisK_dim/P_dom"/>
</dbReference>
<dbReference type="Pfam" id="PF00512">
    <property type="entry name" value="HisKA"/>
    <property type="match status" value="1"/>
</dbReference>